<keyword evidence="2" id="KW-1185">Reference proteome</keyword>
<evidence type="ECO:0000313" key="1">
    <source>
        <dbReference type="EMBL" id="MDO9711990.1"/>
    </source>
</evidence>
<accession>A0ABT9E7Q7</accession>
<evidence type="ECO:0000313" key="2">
    <source>
        <dbReference type="Proteomes" id="UP001243009"/>
    </source>
</evidence>
<comment type="caution">
    <text evidence="1">The sequence shown here is derived from an EMBL/GenBank/DDBJ whole genome shotgun (WGS) entry which is preliminary data.</text>
</comment>
<proteinExistence type="predicted"/>
<organism evidence="1 2">
    <name type="scientific">Paracraurococcus lichenis</name>
    <dbReference type="NCBI Taxonomy" id="3064888"/>
    <lineage>
        <taxon>Bacteria</taxon>
        <taxon>Pseudomonadati</taxon>
        <taxon>Pseudomonadota</taxon>
        <taxon>Alphaproteobacteria</taxon>
        <taxon>Acetobacterales</taxon>
        <taxon>Roseomonadaceae</taxon>
        <taxon>Paracraurococcus</taxon>
    </lineage>
</organism>
<sequence length="240" mass="27048">MNKLHSIRGYLREKRSIEDAVQEESTALMDDIASRQQQAAALRAQLEAKRFDGQAVISDPSYRATLKQAIEQFERKEGVGEDASFTQQPSLAEPVMPNRLTAPKLSGEVHVWTQSNHLANGFARLNGLEYRLRFRNYHYALDAQMAVSTRAWRNEVYDALVAPGMNGTTAGHDDLNERCPASALYPENDKRGERQAVVGDFLVLLAWRDQELAGVWLLRGTRSFHSDRITPTETGWTVAF</sequence>
<protein>
    <recommendedName>
        <fullName evidence="3">Peptidoglycan binding-like domain-containing protein</fullName>
    </recommendedName>
</protein>
<dbReference type="Proteomes" id="UP001243009">
    <property type="component" value="Unassembled WGS sequence"/>
</dbReference>
<dbReference type="RefSeq" id="WP_305106846.1">
    <property type="nucleotide sequence ID" value="NZ_JAUTWS010000038.1"/>
</dbReference>
<gene>
    <name evidence="1" type="ORF">Q7A36_26845</name>
</gene>
<name>A0ABT9E7Q7_9PROT</name>
<dbReference type="EMBL" id="JAUTWS010000038">
    <property type="protein sequence ID" value="MDO9711990.1"/>
    <property type="molecule type" value="Genomic_DNA"/>
</dbReference>
<reference evidence="1 2" key="1">
    <citation type="submission" date="2023-08" db="EMBL/GenBank/DDBJ databases">
        <title>The draft genome sequence of Paracraurococcus sp. LOR1-02.</title>
        <authorList>
            <person name="Kingkaew E."/>
            <person name="Tanasupawat S."/>
        </authorList>
    </citation>
    <scope>NUCLEOTIDE SEQUENCE [LARGE SCALE GENOMIC DNA]</scope>
    <source>
        <strain evidence="1 2">LOR1-02</strain>
    </source>
</reference>
<evidence type="ECO:0008006" key="3">
    <source>
        <dbReference type="Google" id="ProtNLM"/>
    </source>
</evidence>